<gene>
    <name evidence="3" type="ORF">F511_14947</name>
</gene>
<dbReference type="PANTHER" id="PTHR33390:SF1">
    <property type="entry name" value="STRESS UP-REGULATED NOD 19 PROTEIN"/>
    <property type="match status" value="1"/>
</dbReference>
<sequence>MVRGSGCWFLCLAIPLIIVIVEANQRTENGLKTEVFSSPEFALEPGSVSNKYYYNVDFPRGHIAIKSFNGEVVDENGRSIPLHETYLHHWVVLRYYQRKGVDIHVPTVHGDLGFLQSKHIIVKNSGVCDNGLTQYFGLGSETRRTVTDVPDPYGIEVGNPDDIPDGYEERWMVNVHAIDTRGTDDKLGCTECRCDLYNVTNDEYGHVVPRTYFGGLRCCYNGARCRVRDGFQGEKRSLHLRYTVKYLEWDPSILPVRIYIFDVTDIWTKAEESRGVRARHQCLVEYDVESCPVAEANEGCSHSKSLAFSFPTGGEVIYGVGHQHAGGTGTTLYGEGGRVICSSNPTYGNGVEPGNEEGYIVGMSTCYPSPGSVKISAGETLTLVSNYSSSQKHTGVMGLFYILLADSSAKSNAVLHAPADVRRERRPILEFSWAVALLGVALVVVVMSVVFRRSGREESYEAILA</sequence>
<name>A0A2Z7AHW9_9LAMI</name>
<evidence type="ECO:0000313" key="3">
    <source>
        <dbReference type="EMBL" id="KZV21415.1"/>
    </source>
</evidence>
<evidence type="ECO:0000256" key="2">
    <source>
        <dbReference type="SAM" id="SignalP"/>
    </source>
</evidence>
<dbReference type="PANTHER" id="PTHR33390">
    <property type="entry name" value="STRESS UP-REGULATED NOD 19 PROTEIN"/>
    <property type="match status" value="1"/>
</dbReference>
<dbReference type="Pfam" id="PF07712">
    <property type="entry name" value="SURNod19"/>
    <property type="match status" value="1"/>
</dbReference>
<dbReference type="AlphaFoldDB" id="A0A2Z7AHW9"/>
<keyword evidence="4" id="KW-1185">Reference proteome</keyword>
<keyword evidence="1" id="KW-0812">Transmembrane</keyword>
<feature type="chain" id="PRO_5016277093" description="Stress up-regulated Nod 19 protein" evidence="2">
    <location>
        <begin position="24"/>
        <end position="465"/>
    </location>
</feature>
<evidence type="ECO:0000256" key="1">
    <source>
        <dbReference type="SAM" id="Phobius"/>
    </source>
</evidence>
<evidence type="ECO:0008006" key="5">
    <source>
        <dbReference type="Google" id="ProtNLM"/>
    </source>
</evidence>
<dbReference type="EMBL" id="KV014894">
    <property type="protein sequence ID" value="KZV21415.1"/>
    <property type="molecule type" value="Genomic_DNA"/>
</dbReference>
<proteinExistence type="predicted"/>
<reference evidence="3 4" key="1">
    <citation type="journal article" date="2015" name="Proc. Natl. Acad. Sci. U.S.A.">
        <title>The resurrection genome of Boea hygrometrica: A blueprint for survival of dehydration.</title>
        <authorList>
            <person name="Xiao L."/>
            <person name="Yang G."/>
            <person name="Zhang L."/>
            <person name="Yang X."/>
            <person name="Zhao S."/>
            <person name="Ji Z."/>
            <person name="Zhou Q."/>
            <person name="Hu M."/>
            <person name="Wang Y."/>
            <person name="Chen M."/>
            <person name="Xu Y."/>
            <person name="Jin H."/>
            <person name="Xiao X."/>
            <person name="Hu G."/>
            <person name="Bao F."/>
            <person name="Hu Y."/>
            <person name="Wan P."/>
            <person name="Li L."/>
            <person name="Deng X."/>
            <person name="Kuang T."/>
            <person name="Xiang C."/>
            <person name="Zhu J.K."/>
            <person name="Oliver M.J."/>
            <person name="He Y."/>
        </authorList>
    </citation>
    <scope>NUCLEOTIDE SEQUENCE [LARGE SCALE GENOMIC DNA]</scope>
    <source>
        <strain evidence="4">cv. XS01</strain>
    </source>
</reference>
<keyword evidence="1" id="KW-1133">Transmembrane helix</keyword>
<keyword evidence="1" id="KW-0472">Membrane</keyword>
<protein>
    <recommendedName>
        <fullName evidence="5">Stress up-regulated Nod 19 protein</fullName>
    </recommendedName>
</protein>
<dbReference type="OrthoDB" id="1923469at2759"/>
<feature type="signal peptide" evidence="2">
    <location>
        <begin position="1"/>
        <end position="23"/>
    </location>
</feature>
<dbReference type="Proteomes" id="UP000250235">
    <property type="component" value="Unassembled WGS sequence"/>
</dbReference>
<organism evidence="3 4">
    <name type="scientific">Dorcoceras hygrometricum</name>
    <dbReference type="NCBI Taxonomy" id="472368"/>
    <lineage>
        <taxon>Eukaryota</taxon>
        <taxon>Viridiplantae</taxon>
        <taxon>Streptophyta</taxon>
        <taxon>Embryophyta</taxon>
        <taxon>Tracheophyta</taxon>
        <taxon>Spermatophyta</taxon>
        <taxon>Magnoliopsida</taxon>
        <taxon>eudicotyledons</taxon>
        <taxon>Gunneridae</taxon>
        <taxon>Pentapetalae</taxon>
        <taxon>asterids</taxon>
        <taxon>lamiids</taxon>
        <taxon>Lamiales</taxon>
        <taxon>Gesneriaceae</taxon>
        <taxon>Didymocarpoideae</taxon>
        <taxon>Trichosporeae</taxon>
        <taxon>Loxocarpinae</taxon>
        <taxon>Dorcoceras</taxon>
    </lineage>
</organism>
<dbReference type="InterPro" id="IPR011692">
    <property type="entry name" value="Stress_up-reg_Nod19"/>
</dbReference>
<evidence type="ECO:0000313" key="4">
    <source>
        <dbReference type="Proteomes" id="UP000250235"/>
    </source>
</evidence>
<feature type="transmembrane region" description="Helical" evidence="1">
    <location>
        <begin position="431"/>
        <end position="451"/>
    </location>
</feature>
<accession>A0A2Z7AHW9</accession>
<keyword evidence="2" id="KW-0732">Signal</keyword>